<dbReference type="Pfam" id="PF13089">
    <property type="entry name" value="PP_kinase_N"/>
    <property type="match status" value="1"/>
</dbReference>
<dbReference type="PIRSF" id="PIRSF015589">
    <property type="entry name" value="PP_kinase"/>
    <property type="match status" value="1"/>
</dbReference>
<dbReference type="SUPFAM" id="SSF143724">
    <property type="entry name" value="PHP14-like"/>
    <property type="match status" value="1"/>
</dbReference>
<feature type="binding site" evidence="6">
    <location>
        <position position="378"/>
    </location>
    <ligand>
        <name>Mg(2+)</name>
        <dbReference type="ChEBI" id="CHEBI:18420"/>
    </ligand>
</feature>
<protein>
    <recommendedName>
        <fullName evidence="6 7">Polyphosphate kinase</fullName>
        <ecNumber evidence="6 7">2.7.4.1</ecNumber>
    </recommendedName>
    <alternativeName>
        <fullName evidence="6">ATP-polyphosphate phosphotransferase</fullName>
    </alternativeName>
    <alternativeName>
        <fullName evidence="6">Polyphosphoric acid kinase</fullName>
    </alternativeName>
</protein>
<dbReference type="Gene3D" id="1.20.58.310">
    <property type="entry name" value="Polyphosphate kinase N-terminal domain"/>
    <property type="match status" value="1"/>
</dbReference>
<keyword evidence="5 6" id="KW-0067">ATP-binding</keyword>
<dbReference type="InterPro" id="IPR024953">
    <property type="entry name" value="PP_kinase_middle"/>
</dbReference>
<evidence type="ECO:0000256" key="4">
    <source>
        <dbReference type="ARBA" id="ARBA00022777"/>
    </source>
</evidence>
<dbReference type="RefSeq" id="WP_079716200.1">
    <property type="nucleotide sequence ID" value="NZ_FUYS01000003.1"/>
</dbReference>
<feature type="binding site" evidence="6">
    <location>
        <position position="471"/>
    </location>
    <ligand>
        <name>ATP</name>
        <dbReference type="ChEBI" id="CHEBI:30616"/>
    </ligand>
</feature>
<dbReference type="GO" id="GO:0046872">
    <property type="term" value="F:metal ion binding"/>
    <property type="evidence" value="ECO:0007669"/>
    <property type="project" value="UniProtKB-KW"/>
</dbReference>
<name>A0A1T5BJ23_9SPHI</name>
<organism evidence="12 13">
    <name type="scientific">Parapedobacter luteus</name>
    <dbReference type="NCBI Taxonomy" id="623280"/>
    <lineage>
        <taxon>Bacteria</taxon>
        <taxon>Pseudomonadati</taxon>
        <taxon>Bacteroidota</taxon>
        <taxon>Sphingobacteriia</taxon>
        <taxon>Sphingobacteriales</taxon>
        <taxon>Sphingobacteriaceae</taxon>
        <taxon>Parapedobacter</taxon>
    </lineage>
</organism>
<feature type="binding site" evidence="6">
    <location>
        <position position="595"/>
    </location>
    <ligand>
        <name>ATP</name>
        <dbReference type="ChEBI" id="CHEBI:30616"/>
    </ligand>
</feature>
<evidence type="ECO:0000256" key="6">
    <source>
        <dbReference type="HAMAP-Rule" id="MF_00347"/>
    </source>
</evidence>
<dbReference type="HAMAP" id="MF_00347">
    <property type="entry name" value="Polyphosphate_kinase"/>
    <property type="match status" value="1"/>
</dbReference>
<sequence>MLTVVKRKFPLINRELSWLYFNERVLQEAADKTVPLIERLRFLAIFSSNLDEFYRVRVATLNRLVDINNKTKTMLGFNPKKILNDIKNIVVRLEKRFDYLYEQEIIKELEAQKIFIINEQQLNVARGSYVREYFRRHVLPTLVPIMLETDNATKPFPELKDRHIYFIVKLTFRKKIRYALVEIPTTIMSRFLILPENRGLKFIILLDDIIRYCLDDLFFIFEYDTIEAYSIQLTRDAELDIDANMSEKFVDALLHSLQRRDKGRPMRLLYDSDIPLDALNYLVSRMLLDPEALIPGGRYHNFKDFVDFPNVGGPLLEYPPMPQLRVSNMDLGRSIFSQMAQRDYLVSLPYQSFDYIVHFLREAAIDPKVKEINICLYRLAENSSVINALINAAQNGKKVNCLLELKARFDEEANIYWRNRLEEGGVNVNIGVVQYKVHAKICLVARREKRGLVYYANLATGNFNEKTAKIYCDHSLFTVNPLITKDLRRLFKGLEKQTFHRGYKTIITSPLETRQRLYQLIANEITIAKSGKRGYMILKMNSLSDEGVIEKLYEANNAGVTIQLIVRGMCCLVPGQAGFSERITVRSIVDRYLEHARVWIFGNGGEELIYLSSADMMTRNIDRRVEVAFPIVDARVRKEIRDIIDIQLKDNSKAREINQLNNNRYIGAKSKIRHRAQEDIYNYLKYKS</sequence>
<evidence type="ECO:0000313" key="13">
    <source>
        <dbReference type="Proteomes" id="UP000190541"/>
    </source>
</evidence>
<dbReference type="GO" id="GO:0006799">
    <property type="term" value="P:polyphosphate biosynthetic process"/>
    <property type="evidence" value="ECO:0007669"/>
    <property type="project" value="UniProtKB-UniRule"/>
</dbReference>
<evidence type="ECO:0000259" key="9">
    <source>
        <dbReference type="Pfam" id="PF13089"/>
    </source>
</evidence>
<dbReference type="NCBIfam" id="NF003917">
    <property type="entry name" value="PRK05443.1-1"/>
    <property type="match status" value="1"/>
</dbReference>
<dbReference type="NCBIfam" id="TIGR03705">
    <property type="entry name" value="poly_P_kin"/>
    <property type="match status" value="1"/>
</dbReference>
<keyword evidence="2 6" id="KW-0808">Transferase</keyword>
<evidence type="ECO:0000256" key="5">
    <source>
        <dbReference type="ARBA" id="ARBA00022840"/>
    </source>
</evidence>
<dbReference type="InterPro" id="IPR036830">
    <property type="entry name" value="PP_kinase_middle_dom_sf"/>
</dbReference>
<proteinExistence type="inferred from homology"/>
<feature type="binding site" evidence="6">
    <location>
        <position position="567"/>
    </location>
    <ligand>
        <name>ATP</name>
        <dbReference type="ChEBI" id="CHEBI:30616"/>
    </ligand>
</feature>
<keyword evidence="13" id="KW-1185">Reference proteome</keyword>
<dbReference type="STRING" id="623280.SAMN05660226_01521"/>
<dbReference type="PANTHER" id="PTHR30218:SF0">
    <property type="entry name" value="POLYPHOSPHATE KINASE"/>
    <property type="match status" value="1"/>
</dbReference>
<dbReference type="InterPro" id="IPR003414">
    <property type="entry name" value="PP_kinase"/>
</dbReference>
<dbReference type="CDD" id="cd09167">
    <property type="entry name" value="PLDc_EcPPK1_C2_like"/>
    <property type="match status" value="1"/>
</dbReference>
<comment type="function">
    <text evidence="6 7">Catalyzes the reversible transfer of the terminal phosphate of ATP to form a long-chain polyphosphate (polyP).</text>
</comment>
<dbReference type="EC" id="2.7.4.1" evidence="6 7"/>
<dbReference type="Gene3D" id="3.30.870.10">
    <property type="entry name" value="Endonuclease Chain A"/>
    <property type="match status" value="2"/>
</dbReference>
<evidence type="ECO:0000259" key="11">
    <source>
        <dbReference type="Pfam" id="PF17941"/>
    </source>
</evidence>
<dbReference type="Proteomes" id="UP000190541">
    <property type="component" value="Unassembled WGS sequence"/>
</dbReference>
<dbReference type="GO" id="GO:0009358">
    <property type="term" value="C:polyphosphate kinase complex"/>
    <property type="evidence" value="ECO:0007669"/>
    <property type="project" value="InterPro"/>
</dbReference>
<dbReference type="Pfam" id="PF02503">
    <property type="entry name" value="PP_kinase"/>
    <property type="match status" value="1"/>
</dbReference>
<keyword evidence="4 6" id="KW-0418">Kinase</keyword>
<feature type="domain" description="Polyphosphate kinase N-terminal" evidence="9">
    <location>
        <begin position="12"/>
        <end position="116"/>
    </location>
</feature>
<feature type="binding site" evidence="6">
    <location>
        <position position="49"/>
    </location>
    <ligand>
        <name>ATP</name>
        <dbReference type="ChEBI" id="CHEBI:30616"/>
    </ligand>
</feature>
<feature type="domain" description="Polyphosphate kinase middle" evidence="8">
    <location>
        <begin position="128"/>
        <end position="308"/>
    </location>
</feature>
<feature type="domain" description="Polyphosphate kinase C-terminal" evidence="10">
    <location>
        <begin position="507"/>
        <end position="677"/>
    </location>
</feature>
<dbReference type="InterPro" id="IPR025198">
    <property type="entry name" value="PPK_N_dom"/>
</dbReference>
<keyword evidence="6" id="KW-0460">Magnesium</keyword>
<evidence type="ECO:0000313" key="12">
    <source>
        <dbReference type="EMBL" id="SKB47155.1"/>
    </source>
</evidence>
<dbReference type="SUPFAM" id="SSF140356">
    <property type="entry name" value="PPK N-terminal domain-like"/>
    <property type="match status" value="1"/>
</dbReference>
<keyword evidence="1 6" id="KW-0597">Phosphoprotein</keyword>
<comment type="catalytic activity">
    <reaction evidence="6 7">
        <text>[phosphate](n) + ATP = [phosphate](n+1) + ADP</text>
        <dbReference type="Rhea" id="RHEA:19573"/>
        <dbReference type="Rhea" id="RHEA-COMP:9859"/>
        <dbReference type="Rhea" id="RHEA-COMP:14280"/>
        <dbReference type="ChEBI" id="CHEBI:16838"/>
        <dbReference type="ChEBI" id="CHEBI:30616"/>
        <dbReference type="ChEBI" id="CHEBI:456216"/>
        <dbReference type="EC" id="2.7.4.1"/>
    </reaction>
</comment>
<dbReference type="EMBL" id="FUYS01000003">
    <property type="protein sequence ID" value="SKB47155.1"/>
    <property type="molecule type" value="Genomic_DNA"/>
</dbReference>
<evidence type="ECO:0000256" key="3">
    <source>
        <dbReference type="ARBA" id="ARBA00022741"/>
    </source>
</evidence>
<comment type="similarity">
    <text evidence="6 7">Belongs to the polyphosphate kinase 1 (PPK1) family.</text>
</comment>
<reference evidence="12 13" key="1">
    <citation type="submission" date="2017-02" db="EMBL/GenBank/DDBJ databases">
        <authorList>
            <person name="Peterson S.W."/>
        </authorList>
    </citation>
    <scope>NUCLEOTIDE SEQUENCE [LARGE SCALE GENOMIC DNA]</scope>
    <source>
        <strain evidence="12 13">DSM 22899</strain>
    </source>
</reference>
<evidence type="ECO:0000256" key="2">
    <source>
        <dbReference type="ARBA" id="ARBA00022679"/>
    </source>
</evidence>
<comment type="PTM">
    <text evidence="6 7">An intermediate of this reaction is the autophosphorylated ppk in which a phosphate is covalently linked to a histidine residue through a N-P bond.</text>
</comment>
<dbReference type="CDD" id="cd09164">
    <property type="entry name" value="PLDc_EcPPK1_C1_like"/>
    <property type="match status" value="1"/>
</dbReference>
<comment type="cofactor">
    <cofactor evidence="6">
        <name>Mg(2+)</name>
        <dbReference type="ChEBI" id="CHEBI:18420"/>
    </cofactor>
</comment>
<dbReference type="InterPro" id="IPR041108">
    <property type="entry name" value="PP_kinase_C_1"/>
</dbReference>
<feature type="active site" description="Phosphohistidine intermediate" evidence="6">
    <location>
        <position position="438"/>
    </location>
</feature>
<dbReference type="AlphaFoldDB" id="A0A1T5BJ23"/>
<evidence type="ECO:0000256" key="1">
    <source>
        <dbReference type="ARBA" id="ARBA00022553"/>
    </source>
</evidence>
<dbReference type="GO" id="GO:0005524">
    <property type="term" value="F:ATP binding"/>
    <property type="evidence" value="ECO:0007669"/>
    <property type="project" value="UniProtKB-KW"/>
</dbReference>
<dbReference type="Gene3D" id="3.30.1840.10">
    <property type="entry name" value="Polyphosphate kinase middle domain"/>
    <property type="match status" value="1"/>
</dbReference>
<evidence type="ECO:0000259" key="10">
    <source>
        <dbReference type="Pfam" id="PF13090"/>
    </source>
</evidence>
<dbReference type="GO" id="GO:0008976">
    <property type="term" value="F:polyphosphate kinase activity"/>
    <property type="evidence" value="ECO:0007669"/>
    <property type="project" value="UniProtKB-UniRule"/>
</dbReference>
<dbReference type="InterPro" id="IPR025200">
    <property type="entry name" value="PPK_C_dom2"/>
</dbReference>
<evidence type="ECO:0000259" key="8">
    <source>
        <dbReference type="Pfam" id="PF02503"/>
    </source>
</evidence>
<dbReference type="SUPFAM" id="SSF56024">
    <property type="entry name" value="Phospholipase D/nuclease"/>
    <property type="match status" value="2"/>
</dbReference>
<accession>A0A1T5BJ23</accession>
<dbReference type="PANTHER" id="PTHR30218">
    <property type="entry name" value="POLYPHOSPHATE KINASE"/>
    <property type="match status" value="1"/>
</dbReference>
<feature type="binding site" evidence="6">
    <location>
        <position position="408"/>
    </location>
    <ligand>
        <name>Mg(2+)</name>
        <dbReference type="ChEBI" id="CHEBI:18420"/>
    </ligand>
</feature>
<feature type="domain" description="Polyphosphate kinase C-terminal" evidence="11">
    <location>
        <begin position="334"/>
        <end position="497"/>
    </location>
</feature>
<dbReference type="InterPro" id="IPR036832">
    <property type="entry name" value="PPK_N_dom_sf"/>
</dbReference>
<keyword evidence="3 6" id="KW-0547">Nucleotide-binding</keyword>
<keyword evidence="6" id="KW-0479">Metal-binding</keyword>
<dbReference type="Pfam" id="PF17941">
    <property type="entry name" value="PP_kinase_C_1"/>
    <property type="match status" value="1"/>
</dbReference>
<evidence type="ECO:0000256" key="7">
    <source>
        <dbReference type="RuleBase" id="RU003800"/>
    </source>
</evidence>
<dbReference type="Pfam" id="PF13090">
    <property type="entry name" value="PP_kinase_C"/>
    <property type="match status" value="1"/>
</dbReference>
<gene>
    <name evidence="6" type="primary">ppk</name>
    <name evidence="12" type="ORF">SAMN05660226_01521</name>
</gene>